<organism evidence="3 4">
    <name type="scientific">Xylanibacter ruminicola</name>
    <name type="common">Prevotella ruminicola</name>
    <dbReference type="NCBI Taxonomy" id="839"/>
    <lineage>
        <taxon>Bacteria</taxon>
        <taxon>Pseudomonadati</taxon>
        <taxon>Bacteroidota</taxon>
        <taxon>Bacteroidia</taxon>
        <taxon>Bacteroidales</taxon>
        <taxon>Prevotellaceae</taxon>
        <taxon>Xylanibacter</taxon>
    </lineage>
</organism>
<dbReference type="Pfam" id="PF07676">
    <property type="entry name" value="PD40"/>
    <property type="match status" value="3"/>
</dbReference>
<evidence type="ECO:0000313" key="4">
    <source>
        <dbReference type="Proteomes" id="UP000763088"/>
    </source>
</evidence>
<feature type="chain" id="PRO_5036701156" description="WD40-like Beta Propeller Repeat" evidence="2">
    <location>
        <begin position="21"/>
        <end position="498"/>
    </location>
</feature>
<dbReference type="PROSITE" id="PS51257">
    <property type="entry name" value="PROKAR_LIPOPROTEIN"/>
    <property type="match status" value="1"/>
</dbReference>
<sequence length="498" mass="56595">MSIRNISFSLLLVLLLAACGSGVPTEYNKSQQLPAIYPDYCGVTVPQNIAPLNFLCDGDAAKPMVARFTTSNQQIVCSGNKIEIDADDWRALVADAIGKAIKVEVFIKTDGQWTLYKPFNIYVSADSIDPYISYRLISPSYVSYEELTISQRCLENFSESVIYDNMLCSTELSGQCINCHSYQQYNPQRMQFHARQNLGGTVVAYDGKLRKINMKHDSLLSAGVYPAWHPTLPLIVYSTNSTHQTFHTTDPNKIEVFDSASDLIAYDVEHNRVVNIENDSTEFEVFPAWSPDGTQLYYCSAHFEFPDSIQDKGLEVITRSYSIKYNIYRKRFNPQTGEFSPRELVFDAAAMDKSATLPRISPDGRFLMFTLAEYGVFHIWHRDADLWMLDLRSMHAAPAKALNSPDTESYHSWSSNGRWVVFSSRRYDGNYTRPFIAHVDSKGRQSKPFELPCADPDYHRQFMKCYNVPEFMKGPVTITPQQFADILKTDGENVSYGK</sequence>
<dbReference type="Proteomes" id="UP000763088">
    <property type="component" value="Unassembled WGS sequence"/>
</dbReference>
<dbReference type="PANTHER" id="PTHR36842:SF1">
    <property type="entry name" value="PROTEIN TOLB"/>
    <property type="match status" value="1"/>
</dbReference>
<dbReference type="EMBL" id="SUYD01000011">
    <property type="protein sequence ID" value="MBE6266723.1"/>
    <property type="molecule type" value="Genomic_DNA"/>
</dbReference>
<dbReference type="PANTHER" id="PTHR36842">
    <property type="entry name" value="PROTEIN TOLB HOMOLOG"/>
    <property type="match status" value="1"/>
</dbReference>
<keyword evidence="2" id="KW-0732">Signal</keyword>
<comment type="similarity">
    <text evidence="1">Belongs to the TolB family.</text>
</comment>
<evidence type="ECO:0000313" key="3">
    <source>
        <dbReference type="EMBL" id="MBE6266723.1"/>
    </source>
</evidence>
<dbReference type="InterPro" id="IPR011659">
    <property type="entry name" value="WD40"/>
</dbReference>
<dbReference type="Gene3D" id="2.120.10.30">
    <property type="entry name" value="TolB, C-terminal domain"/>
    <property type="match status" value="1"/>
</dbReference>
<evidence type="ECO:0000256" key="1">
    <source>
        <dbReference type="ARBA" id="ARBA00009820"/>
    </source>
</evidence>
<evidence type="ECO:0008006" key="5">
    <source>
        <dbReference type="Google" id="ProtNLM"/>
    </source>
</evidence>
<comment type="caution">
    <text evidence="3">The sequence shown here is derived from an EMBL/GenBank/DDBJ whole genome shotgun (WGS) entry which is preliminary data.</text>
</comment>
<proteinExistence type="inferred from homology"/>
<reference evidence="3" key="1">
    <citation type="submission" date="2019-04" db="EMBL/GenBank/DDBJ databases">
        <title>Evolution of Biomass-Degrading Anaerobic Consortia Revealed by Metagenomics.</title>
        <authorList>
            <person name="Peng X."/>
        </authorList>
    </citation>
    <scope>NUCLEOTIDE SEQUENCE</scope>
    <source>
        <strain evidence="3">SIG141</strain>
    </source>
</reference>
<dbReference type="InterPro" id="IPR011042">
    <property type="entry name" value="6-blade_b-propeller_TolB-like"/>
</dbReference>
<name>A0A928BU18_XYLRU</name>
<dbReference type="AlphaFoldDB" id="A0A928BU18"/>
<gene>
    <name evidence="3" type="ORF">E7102_09665</name>
</gene>
<feature type="signal peptide" evidence="2">
    <location>
        <begin position="1"/>
        <end position="20"/>
    </location>
</feature>
<accession>A0A928BU18</accession>
<protein>
    <recommendedName>
        <fullName evidence="5">WD40-like Beta Propeller Repeat</fullName>
    </recommendedName>
</protein>
<dbReference type="SUPFAM" id="SSF82171">
    <property type="entry name" value="DPP6 N-terminal domain-like"/>
    <property type="match status" value="1"/>
</dbReference>
<evidence type="ECO:0000256" key="2">
    <source>
        <dbReference type="SAM" id="SignalP"/>
    </source>
</evidence>